<dbReference type="Proteomes" id="UP000189761">
    <property type="component" value="Unassembled WGS sequence"/>
</dbReference>
<dbReference type="EMBL" id="MTLA01000079">
    <property type="protein sequence ID" value="OOP68822.1"/>
    <property type="molecule type" value="Genomic_DNA"/>
</dbReference>
<organism evidence="1 2">
    <name type="scientific">Heyndrickxia oleronia</name>
    <dbReference type="NCBI Taxonomy" id="38875"/>
    <lineage>
        <taxon>Bacteria</taxon>
        <taxon>Bacillati</taxon>
        <taxon>Bacillota</taxon>
        <taxon>Bacilli</taxon>
        <taxon>Bacillales</taxon>
        <taxon>Bacillaceae</taxon>
        <taxon>Heyndrickxia</taxon>
    </lineage>
</organism>
<keyword evidence="2" id="KW-1185">Reference proteome</keyword>
<evidence type="ECO:0000313" key="1">
    <source>
        <dbReference type="EMBL" id="OOP68822.1"/>
    </source>
</evidence>
<dbReference type="AlphaFoldDB" id="A0A8E2I901"/>
<name>A0A8E2I901_9BACI</name>
<proteinExistence type="predicted"/>
<sequence length="59" mass="6918">MGNALRQMKRQGRNSFPLFNTQTERVFNTRNSFRSIDGLGQSFIKQTEYLTISFNKKTL</sequence>
<gene>
    <name evidence="1" type="ORF">BWZ43_08340</name>
</gene>
<evidence type="ECO:0000313" key="2">
    <source>
        <dbReference type="Proteomes" id="UP000189761"/>
    </source>
</evidence>
<reference evidence="1 2" key="1">
    <citation type="submission" date="2017-01" db="EMBL/GenBank/DDBJ databases">
        <title>Draft genome sequence of Bacillus oleronius.</title>
        <authorList>
            <person name="Allam M."/>
        </authorList>
    </citation>
    <scope>NUCLEOTIDE SEQUENCE [LARGE SCALE GENOMIC DNA]</scope>
    <source>
        <strain evidence="1 2">DSM 9356</strain>
    </source>
</reference>
<protein>
    <submittedName>
        <fullName evidence="1">Uncharacterized protein</fullName>
    </submittedName>
</protein>
<comment type="caution">
    <text evidence="1">The sequence shown here is derived from an EMBL/GenBank/DDBJ whole genome shotgun (WGS) entry which is preliminary data.</text>
</comment>
<accession>A0A8E2I901</accession>